<evidence type="ECO:0000256" key="5">
    <source>
        <dbReference type="ARBA" id="ARBA00023136"/>
    </source>
</evidence>
<organism evidence="9 10">
    <name type="scientific">Winogradskya consettensis</name>
    <dbReference type="NCBI Taxonomy" id="113560"/>
    <lineage>
        <taxon>Bacteria</taxon>
        <taxon>Bacillati</taxon>
        <taxon>Actinomycetota</taxon>
        <taxon>Actinomycetes</taxon>
        <taxon>Micromonosporales</taxon>
        <taxon>Micromonosporaceae</taxon>
        <taxon>Winogradskya</taxon>
    </lineage>
</organism>
<keyword evidence="4 7" id="KW-1133">Transmembrane helix</keyword>
<dbReference type="GO" id="GO:0005886">
    <property type="term" value="C:plasma membrane"/>
    <property type="evidence" value="ECO:0007669"/>
    <property type="project" value="TreeGrafter"/>
</dbReference>
<evidence type="ECO:0000256" key="2">
    <source>
        <dbReference type="ARBA" id="ARBA00009399"/>
    </source>
</evidence>
<dbReference type="PANTHER" id="PTHR38459:SF1">
    <property type="entry name" value="PROPHAGE BACTOPRENOL-LINKED GLUCOSE TRANSLOCASE HOMOLOG"/>
    <property type="match status" value="1"/>
</dbReference>
<dbReference type="EMBL" id="BOQP01000035">
    <property type="protein sequence ID" value="GIM78562.1"/>
    <property type="molecule type" value="Genomic_DNA"/>
</dbReference>
<name>A0A919SU53_9ACTN</name>
<gene>
    <name evidence="9" type="ORF">Aco04nite_61030</name>
</gene>
<protein>
    <submittedName>
        <fullName evidence="9">Membrane protein</fullName>
    </submittedName>
</protein>
<dbReference type="InterPro" id="IPR051401">
    <property type="entry name" value="GtrA_CellWall_Glycosyl"/>
</dbReference>
<evidence type="ECO:0000256" key="4">
    <source>
        <dbReference type="ARBA" id="ARBA00022989"/>
    </source>
</evidence>
<evidence type="ECO:0000313" key="10">
    <source>
        <dbReference type="Proteomes" id="UP000680865"/>
    </source>
</evidence>
<comment type="caution">
    <text evidence="9">The sequence shown here is derived from an EMBL/GenBank/DDBJ whole genome shotgun (WGS) entry which is preliminary data.</text>
</comment>
<keyword evidence="3 7" id="KW-0812">Transmembrane</keyword>
<dbReference type="InterPro" id="IPR007267">
    <property type="entry name" value="GtrA_DPMS_TM"/>
</dbReference>
<dbReference type="Pfam" id="PF04138">
    <property type="entry name" value="GtrA_DPMS_TM"/>
    <property type="match status" value="1"/>
</dbReference>
<comment type="subcellular location">
    <subcellularLocation>
        <location evidence="1">Membrane</location>
        <topology evidence="1">Multi-pass membrane protein</topology>
    </subcellularLocation>
</comment>
<evidence type="ECO:0000259" key="8">
    <source>
        <dbReference type="Pfam" id="PF04138"/>
    </source>
</evidence>
<evidence type="ECO:0000256" key="1">
    <source>
        <dbReference type="ARBA" id="ARBA00004141"/>
    </source>
</evidence>
<comment type="similarity">
    <text evidence="2">Belongs to the GtrA family.</text>
</comment>
<dbReference type="Proteomes" id="UP000680865">
    <property type="component" value="Unassembled WGS sequence"/>
</dbReference>
<sequence>MTDAGTLGAVPAATILPALRARFGALVREVGKFGTVGGIAFAIDLVIFNVLLQTGAESLLAKTGSTLIATSVAFAGNRYWTWRHREHTGMARQYTVFFLLNGVGLGIGLACLAISHYGLGSIWPEFQTPLADNISGQLVGTAVGTLFRFWSYRRFVFGEAPVPAPAPAAAPADPAPPAAKMATRPTHKTAPSAVRRM</sequence>
<feature type="transmembrane region" description="Helical" evidence="7">
    <location>
        <begin position="96"/>
        <end position="119"/>
    </location>
</feature>
<feature type="domain" description="GtrA/DPMS transmembrane" evidence="8">
    <location>
        <begin position="32"/>
        <end position="157"/>
    </location>
</feature>
<proteinExistence type="inferred from homology"/>
<dbReference type="GO" id="GO:0000271">
    <property type="term" value="P:polysaccharide biosynthetic process"/>
    <property type="evidence" value="ECO:0007669"/>
    <property type="project" value="InterPro"/>
</dbReference>
<evidence type="ECO:0000256" key="7">
    <source>
        <dbReference type="SAM" id="Phobius"/>
    </source>
</evidence>
<feature type="region of interest" description="Disordered" evidence="6">
    <location>
        <begin position="166"/>
        <end position="197"/>
    </location>
</feature>
<keyword evidence="10" id="KW-1185">Reference proteome</keyword>
<evidence type="ECO:0000256" key="6">
    <source>
        <dbReference type="SAM" id="MobiDB-lite"/>
    </source>
</evidence>
<feature type="transmembrane region" description="Helical" evidence="7">
    <location>
        <begin position="59"/>
        <end position="76"/>
    </location>
</feature>
<dbReference type="PANTHER" id="PTHR38459">
    <property type="entry name" value="PROPHAGE BACTOPRENOL-LINKED GLUCOSE TRANSLOCASE HOMOLOG"/>
    <property type="match status" value="1"/>
</dbReference>
<accession>A0A919SU53</accession>
<reference evidence="9" key="1">
    <citation type="submission" date="2021-03" db="EMBL/GenBank/DDBJ databases">
        <title>Whole genome shotgun sequence of Actinoplanes consettensis NBRC 14913.</title>
        <authorList>
            <person name="Komaki H."/>
            <person name="Tamura T."/>
        </authorList>
    </citation>
    <scope>NUCLEOTIDE SEQUENCE</scope>
    <source>
        <strain evidence="9">NBRC 14913</strain>
    </source>
</reference>
<evidence type="ECO:0000256" key="3">
    <source>
        <dbReference type="ARBA" id="ARBA00022692"/>
    </source>
</evidence>
<evidence type="ECO:0000313" key="9">
    <source>
        <dbReference type="EMBL" id="GIM78562.1"/>
    </source>
</evidence>
<feature type="transmembrane region" description="Helical" evidence="7">
    <location>
        <begin position="30"/>
        <end position="52"/>
    </location>
</feature>
<feature type="compositionally biased region" description="Pro residues" evidence="6">
    <location>
        <begin position="166"/>
        <end position="177"/>
    </location>
</feature>
<keyword evidence="5 7" id="KW-0472">Membrane</keyword>
<dbReference type="AlphaFoldDB" id="A0A919SU53"/>